<gene>
    <name evidence="1" type="ORF">GCM10011395_12100</name>
</gene>
<comment type="caution">
    <text evidence="1">The sequence shown here is derived from an EMBL/GenBank/DDBJ whole genome shotgun (WGS) entry which is preliminary data.</text>
</comment>
<dbReference type="SUPFAM" id="SSF117396">
    <property type="entry name" value="TM1631-like"/>
    <property type="match status" value="1"/>
</dbReference>
<dbReference type="InterPro" id="IPR036520">
    <property type="entry name" value="UPF0759_sf"/>
</dbReference>
<accession>A0ABQ1GH04</accession>
<evidence type="ECO:0000313" key="1">
    <source>
        <dbReference type="EMBL" id="GGA43487.1"/>
    </source>
</evidence>
<dbReference type="Pfam" id="PF01904">
    <property type="entry name" value="DUF72"/>
    <property type="match status" value="1"/>
</dbReference>
<dbReference type="EMBL" id="BMDW01000006">
    <property type="protein sequence ID" value="GGA43487.1"/>
    <property type="molecule type" value="Genomic_DNA"/>
</dbReference>
<reference evidence="2" key="1">
    <citation type="journal article" date="2019" name="Int. J. Syst. Evol. Microbiol.">
        <title>The Global Catalogue of Microorganisms (GCM) 10K type strain sequencing project: providing services to taxonomists for standard genome sequencing and annotation.</title>
        <authorList>
            <consortium name="The Broad Institute Genomics Platform"/>
            <consortium name="The Broad Institute Genome Sequencing Center for Infectious Disease"/>
            <person name="Wu L."/>
            <person name="Ma J."/>
        </authorList>
    </citation>
    <scope>NUCLEOTIDE SEQUENCE [LARGE SCALE GENOMIC DNA]</scope>
    <source>
        <strain evidence="2">CGMCC 1.10106</strain>
    </source>
</reference>
<dbReference type="PANTHER" id="PTHR30348:SF4">
    <property type="entry name" value="DUF72 DOMAIN-CONTAINING PROTEIN"/>
    <property type="match status" value="1"/>
</dbReference>
<dbReference type="Proteomes" id="UP000618591">
    <property type="component" value="Unassembled WGS sequence"/>
</dbReference>
<dbReference type="Gene3D" id="3.20.20.410">
    <property type="entry name" value="Protein of unknown function UPF0759"/>
    <property type="match status" value="1"/>
</dbReference>
<dbReference type="PANTHER" id="PTHR30348">
    <property type="entry name" value="UNCHARACTERIZED PROTEIN YECE"/>
    <property type="match status" value="1"/>
</dbReference>
<organism evidence="1 2">
    <name type="scientific">Sphingomonas psychrolutea</name>
    <dbReference type="NCBI Taxonomy" id="1259676"/>
    <lineage>
        <taxon>Bacteria</taxon>
        <taxon>Pseudomonadati</taxon>
        <taxon>Pseudomonadota</taxon>
        <taxon>Alphaproteobacteria</taxon>
        <taxon>Sphingomonadales</taxon>
        <taxon>Sphingomonadaceae</taxon>
        <taxon>Sphingomonas</taxon>
    </lineage>
</organism>
<keyword evidence="2" id="KW-1185">Reference proteome</keyword>
<dbReference type="RefSeq" id="WP_188445976.1">
    <property type="nucleotide sequence ID" value="NZ_BMDW01000006.1"/>
</dbReference>
<evidence type="ECO:0008006" key="3">
    <source>
        <dbReference type="Google" id="ProtNLM"/>
    </source>
</evidence>
<name>A0ABQ1GH04_9SPHN</name>
<evidence type="ECO:0000313" key="2">
    <source>
        <dbReference type="Proteomes" id="UP000618591"/>
    </source>
</evidence>
<protein>
    <recommendedName>
        <fullName evidence="3">DUF72 domain-containing protein</fullName>
    </recommendedName>
</protein>
<sequence>MTTGEIRIGIGGWTYAPWRGVFFPDKWPIKRELEYAGSKLTAIEVNGTYYSSQKPATFAAWAKAVPDGFVFTLKASRFCTNRKVLAEAGESIARFTGQGIVELGDRLGPILWQFMATKKFDPDDFGAFLKLLPASQDGVALRHAVQVRHESFCVPEFVALARAAGVAIVYADSADYPALADVSGDFVYARLEAAVEDEPAGYAPAALDRWAGAARIWAHGGAPEGFPYVAVPAPVTPCETFVFFINGAKVRAPAGAMALIERVRA</sequence>
<dbReference type="InterPro" id="IPR002763">
    <property type="entry name" value="DUF72"/>
</dbReference>
<proteinExistence type="predicted"/>